<dbReference type="WBParaSite" id="EN70_8966">
    <property type="protein sequence ID" value="EN70_8966"/>
    <property type="gene ID" value="EN70_8966"/>
</dbReference>
<organism evidence="1 2">
    <name type="scientific">Loa loa</name>
    <name type="common">Eye worm</name>
    <name type="synonym">Filaria loa</name>
    <dbReference type="NCBI Taxonomy" id="7209"/>
    <lineage>
        <taxon>Eukaryota</taxon>
        <taxon>Metazoa</taxon>
        <taxon>Ecdysozoa</taxon>
        <taxon>Nematoda</taxon>
        <taxon>Chromadorea</taxon>
        <taxon>Rhabditida</taxon>
        <taxon>Spirurina</taxon>
        <taxon>Spiruromorpha</taxon>
        <taxon>Filarioidea</taxon>
        <taxon>Onchocercidae</taxon>
        <taxon>Loa</taxon>
    </lineage>
</organism>
<proteinExistence type="predicted"/>
<reference evidence="2" key="2">
    <citation type="submission" date="2016-11" db="UniProtKB">
        <authorList>
            <consortium name="WormBaseParasite"/>
        </authorList>
    </citation>
    <scope>IDENTIFICATION</scope>
</reference>
<evidence type="ECO:0000313" key="1">
    <source>
        <dbReference type="Proteomes" id="UP000095285"/>
    </source>
</evidence>
<evidence type="ECO:0000313" key="2">
    <source>
        <dbReference type="WBParaSite" id="EN70_8966"/>
    </source>
</evidence>
<dbReference type="AlphaFoldDB" id="A0A1I7W2S0"/>
<reference evidence="1" key="1">
    <citation type="submission" date="2012-04" db="EMBL/GenBank/DDBJ databases">
        <title>The Genome Sequence of Loa loa.</title>
        <authorList>
            <consortium name="The Broad Institute Genome Sequencing Platform"/>
            <consortium name="Broad Institute Genome Sequencing Center for Infectious Disease"/>
            <person name="Nutman T.B."/>
            <person name="Fink D.L."/>
            <person name="Russ C."/>
            <person name="Young S."/>
            <person name="Zeng Q."/>
            <person name="Gargeya S."/>
            <person name="Alvarado L."/>
            <person name="Berlin A."/>
            <person name="Chapman S.B."/>
            <person name="Chen Z."/>
            <person name="Freedman E."/>
            <person name="Gellesch M."/>
            <person name="Goldberg J."/>
            <person name="Griggs A."/>
            <person name="Gujja S."/>
            <person name="Heilman E.R."/>
            <person name="Heiman D."/>
            <person name="Howarth C."/>
            <person name="Mehta T."/>
            <person name="Neiman D."/>
            <person name="Pearson M."/>
            <person name="Roberts A."/>
            <person name="Saif S."/>
            <person name="Shea T."/>
            <person name="Shenoy N."/>
            <person name="Sisk P."/>
            <person name="Stolte C."/>
            <person name="Sykes S."/>
            <person name="White J."/>
            <person name="Yandava C."/>
            <person name="Haas B."/>
            <person name="Henn M.R."/>
            <person name="Nusbaum C."/>
            <person name="Birren B."/>
        </authorList>
    </citation>
    <scope>NUCLEOTIDE SEQUENCE [LARGE SCALE GENOMIC DNA]</scope>
</reference>
<sequence>MINRVKDPYINKIVYNLVRVQLNSIHRVCINSIQLNATTSRVISLAIVVSDITLSNEPEQYSLQNFGARGERPTRCGSHIFKQLPQKKGKKKFSNQS</sequence>
<keyword evidence="1" id="KW-1185">Reference proteome</keyword>
<protein>
    <submittedName>
        <fullName evidence="2">Uncharacterized protein</fullName>
    </submittedName>
</protein>
<dbReference type="Proteomes" id="UP000095285">
    <property type="component" value="Unassembled WGS sequence"/>
</dbReference>
<accession>A0A1I7W2S0</accession>
<name>A0A1I7W2S0_LOALO</name>